<reference evidence="9" key="1">
    <citation type="journal article" date="2019" name="Int. J. Syst. Evol. Microbiol.">
        <title>The Global Catalogue of Microorganisms (GCM) 10K type strain sequencing project: providing services to taxonomists for standard genome sequencing and annotation.</title>
        <authorList>
            <consortium name="The Broad Institute Genomics Platform"/>
            <consortium name="The Broad Institute Genome Sequencing Center for Infectious Disease"/>
            <person name="Wu L."/>
            <person name="Ma J."/>
        </authorList>
    </citation>
    <scope>NUCLEOTIDE SEQUENCE [LARGE SCALE GENOMIC DNA]</scope>
    <source>
        <strain evidence="9">CGMCC 4.7178</strain>
    </source>
</reference>
<comment type="caution">
    <text evidence="8">The sequence shown here is derived from an EMBL/GenBank/DDBJ whole genome shotgun (WGS) entry which is preliminary data.</text>
</comment>
<feature type="chain" id="PRO_5045083459" description="Gram-positive cocci surface proteins LPxTG domain-containing protein" evidence="6">
    <location>
        <begin position="27"/>
        <end position="133"/>
    </location>
</feature>
<dbReference type="NCBIfam" id="TIGR01167">
    <property type="entry name" value="LPXTG_anchor"/>
    <property type="match status" value="1"/>
</dbReference>
<evidence type="ECO:0000313" key="9">
    <source>
        <dbReference type="Proteomes" id="UP000631535"/>
    </source>
</evidence>
<feature type="compositionally biased region" description="Basic and acidic residues" evidence="5">
    <location>
        <begin position="52"/>
        <end position="63"/>
    </location>
</feature>
<dbReference type="Proteomes" id="UP000631535">
    <property type="component" value="Unassembled WGS sequence"/>
</dbReference>
<sequence>MKLRTSAAAATAAALGMALAPSAAVAHSGSHPFENCPAAYAAGYSEIAEGDEHYGTHLDRDGDGIGCDRPPAGFVPAKGRSGDGKAGGGSDDGGALAETGGTSATPYLATGGGLVLAAGAGVLVATRKRHTER</sequence>
<dbReference type="RefSeq" id="WP_189035961.1">
    <property type="nucleotide sequence ID" value="NZ_BMMP01000003.1"/>
</dbReference>
<evidence type="ECO:0000313" key="8">
    <source>
        <dbReference type="EMBL" id="GGO44867.1"/>
    </source>
</evidence>
<evidence type="ECO:0000259" key="7">
    <source>
        <dbReference type="PROSITE" id="PS50847"/>
    </source>
</evidence>
<proteinExistence type="predicted"/>
<organism evidence="8 9">
    <name type="scientific">Streptomyces daqingensis</name>
    <dbReference type="NCBI Taxonomy" id="1472640"/>
    <lineage>
        <taxon>Bacteria</taxon>
        <taxon>Bacillati</taxon>
        <taxon>Actinomycetota</taxon>
        <taxon>Actinomycetes</taxon>
        <taxon>Kitasatosporales</taxon>
        <taxon>Streptomycetaceae</taxon>
        <taxon>Streptomyces</taxon>
    </lineage>
</organism>
<evidence type="ECO:0000256" key="2">
    <source>
        <dbReference type="ARBA" id="ARBA00022525"/>
    </source>
</evidence>
<keyword evidence="3 6" id="KW-0732">Signal</keyword>
<dbReference type="SMART" id="SM00894">
    <property type="entry name" value="Excalibur"/>
    <property type="match status" value="1"/>
</dbReference>
<evidence type="ECO:0000256" key="1">
    <source>
        <dbReference type="ARBA" id="ARBA00022512"/>
    </source>
</evidence>
<dbReference type="NCBIfam" id="NF041528">
    <property type="entry name" value="strep_LAETG"/>
    <property type="match status" value="1"/>
</dbReference>
<gene>
    <name evidence="8" type="ORF">GCM10012287_11410</name>
</gene>
<accession>A0ABQ2LZC1</accession>
<feature type="signal peptide" evidence="6">
    <location>
        <begin position="1"/>
        <end position="26"/>
    </location>
</feature>
<dbReference type="EMBL" id="BMMP01000003">
    <property type="protein sequence ID" value="GGO44867.1"/>
    <property type="molecule type" value="Genomic_DNA"/>
</dbReference>
<dbReference type="PROSITE" id="PS50847">
    <property type="entry name" value="GRAM_POS_ANCHORING"/>
    <property type="match status" value="1"/>
</dbReference>
<dbReference type="InterPro" id="IPR008613">
    <property type="entry name" value="Excalibur_Ca-bd_domain"/>
</dbReference>
<keyword evidence="2" id="KW-0964">Secreted</keyword>
<dbReference type="Pfam" id="PF05901">
    <property type="entry name" value="Excalibur"/>
    <property type="match status" value="1"/>
</dbReference>
<feature type="region of interest" description="Disordered" evidence="5">
    <location>
        <begin position="52"/>
        <end position="102"/>
    </location>
</feature>
<dbReference type="InterPro" id="IPR019931">
    <property type="entry name" value="LPXTG_anchor"/>
</dbReference>
<evidence type="ECO:0000256" key="3">
    <source>
        <dbReference type="ARBA" id="ARBA00022729"/>
    </source>
</evidence>
<name>A0ABQ2LZC1_9ACTN</name>
<evidence type="ECO:0000256" key="6">
    <source>
        <dbReference type="SAM" id="SignalP"/>
    </source>
</evidence>
<protein>
    <recommendedName>
        <fullName evidence="7">Gram-positive cocci surface proteins LPxTG domain-containing protein</fullName>
    </recommendedName>
</protein>
<evidence type="ECO:0000256" key="5">
    <source>
        <dbReference type="SAM" id="MobiDB-lite"/>
    </source>
</evidence>
<feature type="domain" description="Gram-positive cocci surface proteins LPxTG" evidence="7">
    <location>
        <begin position="96"/>
        <end position="133"/>
    </location>
</feature>
<keyword evidence="1" id="KW-0134">Cell wall</keyword>
<evidence type="ECO:0000256" key="4">
    <source>
        <dbReference type="ARBA" id="ARBA00023088"/>
    </source>
</evidence>
<keyword evidence="9" id="KW-1185">Reference proteome</keyword>
<keyword evidence="4" id="KW-0572">Peptidoglycan-anchor</keyword>